<sequence>MLELDPGQVLEGLKHTYLIEAEQGRGGFGITWKASDEDGKLVVVKQLRLDKVDSWKTLELFHREAEVLESLNHPQIPDYVEFFALADGKAIPIEPGAENSGALFLVQRFIEGKTLAQLRAEKTHLEPAEIRSILRQSLEVLAYLHELSPPVIHRDIHPKNLILGPDSKVYLIDFGAMQDRLRFGDEMGSTTVGTFGFIPLEQSMGRAQPVSDLYALAMTILNLVSGRAPHELPVDEMTGKVKVAEVVSDSALRGVLDAMAEPIVGQRIKSARAALEALDNPTALVKAPVGALVRPEPTASITARRIYRVLAGSSISGAVLTYAIFFNDLSETQLVAFAPFWVYPMVIGLSGIISERRPKPYQSLVVYSVVAIAAFSFFLYGIFPGL</sequence>
<dbReference type="CDD" id="cd14014">
    <property type="entry name" value="STKc_PknB_like"/>
    <property type="match status" value="1"/>
</dbReference>
<dbReference type="RefSeq" id="WP_146962602.1">
    <property type="nucleotide sequence ID" value="NZ_CP042467.1"/>
</dbReference>
<evidence type="ECO:0000256" key="3">
    <source>
        <dbReference type="ARBA" id="ARBA00022679"/>
    </source>
</evidence>
<proteinExistence type="predicted"/>
<dbReference type="Gene3D" id="1.10.510.10">
    <property type="entry name" value="Transferase(Phosphotransferase) domain 1"/>
    <property type="match status" value="1"/>
</dbReference>
<dbReference type="InterPro" id="IPR000719">
    <property type="entry name" value="Prot_kinase_dom"/>
</dbReference>
<evidence type="ECO:0000256" key="4">
    <source>
        <dbReference type="ARBA" id="ARBA00022741"/>
    </source>
</evidence>
<evidence type="ECO:0000256" key="7">
    <source>
        <dbReference type="ARBA" id="ARBA00047899"/>
    </source>
</evidence>
<feature type="transmembrane region" description="Helical" evidence="9">
    <location>
        <begin position="364"/>
        <end position="383"/>
    </location>
</feature>
<keyword evidence="4" id="KW-0547">Nucleotide-binding</keyword>
<keyword evidence="12" id="KW-1185">Reference proteome</keyword>
<dbReference type="PANTHER" id="PTHR24363:SF0">
    <property type="entry name" value="SERINE_THREONINE KINASE LIKE DOMAIN CONTAINING 1"/>
    <property type="match status" value="1"/>
</dbReference>
<dbReference type="OrthoDB" id="5518868at2"/>
<dbReference type="GO" id="GO:0004674">
    <property type="term" value="F:protein serine/threonine kinase activity"/>
    <property type="evidence" value="ECO:0007669"/>
    <property type="project" value="UniProtKB-KW"/>
</dbReference>
<dbReference type="SUPFAM" id="SSF56112">
    <property type="entry name" value="Protein kinase-like (PK-like)"/>
    <property type="match status" value="1"/>
</dbReference>
<dbReference type="SMART" id="SM00220">
    <property type="entry name" value="S_TKc"/>
    <property type="match status" value="1"/>
</dbReference>
<accession>A0A5B8Y131</accession>
<dbReference type="GO" id="GO:0005524">
    <property type="term" value="F:ATP binding"/>
    <property type="evidence" value="ECO:0007669"/>
    <property type="project" value="UniProtKB-KW"/>
</dbReference>
<comment type="catalytic activity">
    <reaction evidence="7">
        <text>L-threonyl-[protein] + ATP = O-phospho-L-threonyl-[protein] + ADP + H(+)</text>
        <dbReference type="Rhea" id="RHEA:46608"/>
        <dbReference type="Rhea" id="RHEA-COMP:11060"/>
        <dbReference type="Rhea" id="RHEA-COMP:11605"/>
        <dbReference type="ChEBI" id="CHEBI:15378"/>
        <dbReference type="ChEBI" id="CHEBI:30013"/>
        <dbReference type="ChEBI" id="CHEBI:30616"/>
        <dbReference type="ChEBI" id="CHEBI:61977"/>
        <dbReference type="ChEBI" id="CHEBI:456216"/>
        <dbReference type="EC" id="2.7.11.1"/>
    </reaction>
</comment>
<dbReference type="EMBL" id="CP042467">
    <property type="protein sequence ID" value="QED29369.1"/>
    <property type="molecule type" value="Genomic_DNA"/>
</dbReference>
<evidence type="ECO:0000256" key="1">
    <source>
        <dbReference type="ARBA" id="ARBA00012513"/>
    </source>
</evidence>
<keyword evidence="5 11" id="KW-0418">Kinase</keyword>
<evidence type="ECO:0000313" key="11">
    <source>
        <dbReference type="EMBL" id="QED29369.1"/>
    </source>
</evidence>
<evidence type="ECO:0000256" key="6">
    <source>
        <dbReference type="ARBA" id="ARBA00022840"/>
    </source>
</evidence>
<dbReference type="PANTHER" id="PTHR24363">
    <property type="entry name" value="SERINE/THREONINE PROTEIN KINASE"/>
    <property type="match status" value="1"/>
</dbReference>
<evidence type="ECO:0000256" key="8">
    <source>
        <dbReference type="ARBA" id="ARBA00048679"/>
    </source>
</evidence>
<keyword evidence="9" id="KW-1133">Transmembrane helix</keyword>
<dbReference type="AlphaFoldDB" id="A0A5B8Y131"/>
<evidence type="ECO:0000256" key="5">
    <source>
        <dbReference type="ARBA" id="ARBA00022777"/>
    </source>
</evidence>
<gene>
    <name evidence="11" type="ORF">FRD01_19455</name>
</gene>
<feature type="transmembrane region" description="Helical" evidence="9">
    <location>
        <begin position="332"/>
        <end position="352"/>
    </location>
</feature>
<reference evidence="11 12" key="1">
    <citation type="submission" date="2019-08" db="EMBL/GenBank/DDBJ databases">
        <authorList>
            <person name="Liang Q."/>
        </authorList>
    </citation>
    <scope>NUCLEOTIDE SEQUENCE [LARGE SCALE GENOMIC DNA]</scope>
    <source>
        <strain evidence="11 12">V1718</strain>
    </source>
</reference>
<dbReference type="EC" id="2.7.11.1" evidence="1"/>
<dbReference type="Proteomes" id="UP000321595">
    <property type="component" value="Chromosome"/>
</dbReference>
<evidence type="ECO:0000313" key="12">
    <source>
        <dbReference type="Proteomes" id="UP000321595"/>
    </source>
</evidence>
<organism evidence="11 12">
    <name type="scientific">Microvenator marinus</name>
    <dbReference type="NCBI Taxonomy" id="2600177"/>
    <lineage>
        <taxon>Bacteria</taxon>
        <taxon>Deltaproteobacteria</taxon>
        <taxon>Bradymonadales</taxon>
        <taxon>Microvenatoraceae</taxon>
        <taxon>Microvenator</taxon>
    </lineage>
</organism>
<evidence type="ECO:0000256" key="2">
    <source>
        <dbReference type="ARBA" id="ARBA00022527"/>
    </source>
</evidence>
<keyword evidence="9" id="KW-0812">Transmembrane</keyword>
<dbReference type="KEGG" id="bbae:FRD01_19455"/>
<dbReference type="InterPro" id="IPR011009">
    <property type="entry name" value="Kinase-like_dom_sf"/>
</dbReference>
<protein>
    <recommendedName>
        <fullName evidence="1">non-specific serine/threonine protein kinase</fullName>
        <ecNumber evidence="1">2.7.11.1</ecNumber>
    </recommendedName>
</protein>
<evidence type="ECO:0000259" key="10">
    <source>
        <dbReference type="PROSITE" id="PS50011"/>
    </source>
</evidence>
<keyword evidence="9" id="KW-0472">Membrane</keyword>
<keyword evidence="6" id="KW-0067">ATP-binding</keyword>
<evidence type="ECO:0000256" key="9">
    <source>
        <dbReference type="SAM" id="Phobius"/>
    </source>
</evidence>
<name>A0A5B8Y131_9DELT</name>
<keyword evidence="2 11" id="KW-0723">Serine/threonine-protein kinase</keyword>
<dbReference type="Pfam" id="PF00069">
    <property type="entry name" value="Pkinase"/>
    <property type="match status" value="1"/>
</dbReference>
<keyword evidence="3" id="KW-0808">Transferase</keyword>
<comment type="catalytic activity">
    <reaction evidence="8">
        <text>L-seryl-[protein] + ATP = O-phospho-L-seryl-[protein] + ADP + H(+)</text>
        <dbReference type="Rhea" id="RHEA:17989"/>
        <dbReference type="Rhea" id="RHEA-COMP:9863"/>
        <dbReference type="Rhea" id="RHEA-COMP:11604"/>
        <dbReference type="ChEBI" id="CHEBI:15378"/>
        <dbReference type="ChEBI" id="CHEBI:29999"/>
        <dbReference type="ChEBI" id="CHEBI:30616"/>
        <dbReference type="ChEBI" id="CHEBI:83421"/>
        <dbReference type="ChEBI" id="CHEBI:456216"/>
        <dbReference type="EC" id="2.7.11.1"/>
    </reaction>
</comment>
<feature type="domain" description="Protein kinase" evidence="10">
    <location>
        <begin position="17"/>
        <end position="283"/>
    </location>
</feature>
<dbReference type="PROSITE" id="PS50011">
    <property type="entry name" value="PROTEIN_KINASE_DOM"/>
    <property type="match status" value="1"/>
</dbReference>